<evidence type="ECO:0008006" key="4">
    <source>
        <dbReference type="Google" id="ProtNLM"/>
    </source>
</evidence>
<protein>
    <recommendedName>
        <fullName evidence="4">Pentatricopeptide repeat-containing protein</fullName>
    </recommendedName>
</protein>
<accession>A0ABD2YYN3</accession>
<reference evidence="2 3" key="1">
    <citation type="submission" date="2024-11" db="EMBL/GenBank/DDBJ databases">
        <title>A near-complete genome assembly of Cinchona calisaya.</title>
        <authorList>
            <person name="Lian D.C."/>
            <person name="Zhao X.W."/>
            <person name="Wei L."/>
        </authorList>
    </citation>
    <scope>NUCLEOTIDE SEQUENCE [LARGE SCALE GENOMIC DNA]</scope>
    <source>
        <tissue evidence="2">Nenye</tissue>
    </source>
</reference>
<dbReference type="InterPro" id="IPR002885">
    <property type="entry name" value="PPR_rpt"/>
</dbReference>
<dbReference type="Gene3D" id="1.25.40.10">
    <property type="entry name" value="Tetratricopeptide repeat domain"/>
    <property type="match status" value="1"/>
</dbReference>
<dbReference type="InterPro" id="IPR046960">
    <property type="entry name" value="PPR_At4g14850-like_plant"/>
</dbReference>
<gene>
    <name evidence="2" type="ORF">ACH5RR_025099</name>
</gene>
<proteinExistence type="predicted"/>
<organism evidence="2 3">
    <name type="scientific">Cinchona calisaya</name>
    <dbReference type="NCBI Taxonomy" id="153742"/>
    <lineage>
        <taxon>Eukaryota</taxon>
        <taxon>Viridiplantae</taxon>
        <taxon>Streptophyta</taxon>
        <taxon>Embryophyta</taxon>
        <taxon>Tracheophyta</taxon>
        <taxon>Spermatophyta</taxon>
        <taxon>Magnoliopsida</taxon>
        <taxon>eudicotyledons</taxon>
        <taxon>Gunneridae</taxon>
        <taxon>Pentapetalae</taxon>
        <taxon>asterids</taxon>
        <taxon>lamiids</taxon>
        <taxon>Gentianales</taxon>
        <taxon>Rubiaceae</taxon>
        <taxon>Cinchonoideae</taxon>
        <taxon>Cinchoneae</taxon>
        <taxon>Cinchona</taxon>
    </lineage>
</organism>
<dbReference type="EMBL" id="JBJUIK010000011">
    <property type="protein sequence ID" value="KAL3512382.1"/>
    <property type="molecule type" value="Genomic_DNA"/>
</dbReference>
<dbReference type="Proteomes" id="UP001630127">
    <property type="component" value="Unassembled WGS sequence"/>
</dbReference>
<dbReference type="AlphaFoldDB" id="A0ABD2YYN3"/>
<dbReference type="PANTHER" id="PTHR47926">
    <property type="entry name" value="PENTATRICOPEPTIDE REPEAT-CONTAINING PROTEIN"/>
    <property type="match status" value="1"/>
</dbReference>
<dbReference type="Pfam" id="PF01535">
    <property type="entry name" value="PPR"/>
    <property type="match status" value="1"/>
</dbReference>
<comment type="caution">
    <text evidence="2">The sequence shown here is derived from an EMBL/GenBank/DDBJ whole genome shotgun (WGS) entry which is preliminary data.</text>
</comment>
<keyword evidence="3" id="KW-1185">Reference proteome</keyword>
<evidence type="ECO:0000313" key="2">
    <source>
        <dbReference type="EMBL" id="KAL3512382.1"/>
    </source>
</evidence>
<name>A0ABD2YYN3_9GENT</name>
<sequence>MLFQNMNKLGLKPNHFTFIGILIACNHAGLIEQGLKYLSEMHTLHNIEPKLEHYACVVDMLGRAGLFADALELIAKMPVQSDGRIWSSLLSSCRIHNDFDLGKKFAKKLLELEPNRAESYVLVSNFLLVLVSGMM</sequence>
<dbReference type="PANTHER" id="PTHR47926:SF383">
    <property type="entry name" value="DYW DOMAIN-CONTAINING PROTEIN"/>
    <property type="match status" value="1"/>
</dbReference>
<dbReference type="InterPro" id="IPR011990">
    <property type="entry name" value="TPR-like_helical_dom_sf"/>
</dbReference>
<evidence type="ECO:0000313" key="3">
    <source>
        <dbReference type="Proteomes" id="UP001630127"/>
    </source>
</evidence>
<keyword evidence="1" id="KW-0677">Repeat</keyword>
<evidence type="ECO:0000256" key="1">
    <source>
        <dbReference type="ARBA" id="ARBA00022737"/>
    </source>
</evidence>